<gene>
    <name evidence="1" type="ORF">OLMES_0460</name>
</gene>
<keyword evidence="2" id="KW-1185">Reference proteome</keyword>
<dbReference type="Proteomes" id="UP000196027">
    <property type="component" value="Chromosome"/>
</dbReference>
<proteinExistence type="predicted"/>
<dbReference type="KEGG" id="ome:OLMES_0460"/>
<dbReference type="AlphaFoldDB" id="A0A1Y0I536"/>
<accession>A0A1Y0I536</accession>
<dbReference type="EMBL" id="CP021425">
    <property type="protein sequence ID" value="ARU54564.1"/>
    <property type="molecule type" value="Genomic_DNA"/>
</dbReference>
<organism evidence="1 2">
    <name type="scientific">Oleiphilus messinensis</name>
    <dbReference type="NCBI Taxonomy" id="141451"/>
    <lineage>
        <taxon>Bacteria</taxon>
        <taxon>Pseudomonadati</taxon>
        <taxon>Pseudomonadota</taxon>
        <taxon>Gammaproteobacteria</taxon>
        <taxon>Oceanospirillales</taxon>
        <taxon>Oleiphilaceae</taxon>
        <taxon>Oleiphilus</taxon>
    </lineage>
</organism>
<evidence type="ECO:0000313" key="1">
    <source>
        <dbReference type="EMBL" id="ARU54564.1"/>
    </source>
</evidence>
<evidence type="ECO:0000313" key="2">
    <source>
        <dbReference type="Proteomes" id="UP000196027"/>
    </source>
</evidence>
<reference evidence="1 2" key="1">
    <citation type="submission" date="2017-05" db="EMBL/GenBank/DDBJ databases">
        <title>Genomic insights into alkan degradation activity of Oleiphilus messinensis.</title>
        <authorList>
            <person name="Kozyavkin S.A."/>
            <person name="Slesarev A.I."/>
            <person name="Golyshin P.N."/>
            <person name="Korzhenkov A."/>
            <person name="Golyshina O.N."/>
            <person name="Toshchakov S.V."/>
        </authorList>
    </citation>
    <scope>NUCLEOTIDE SEQUENCE [LARGE SCALE GENOMIC DNA]</scope>
    <source>
        <strain evidence="1 2">ME102</strain>
    </source>
</reference>
<sequence>MLDHVNASSKYNWYVDIRNEIRHRLVATKDSSKQVILIDESGHEYMYLGFVDSSIYARPLLAQLHYFYSALSERVLVIHEFS</sequence>
<protein>
    <submittedName>
        <fullName evidence="1">Uncharacterized protein</fullName>
    </submittedName>
</protein>
<name>A0A1Y0I536_9GAMM</name>